<dbReference type="GO" id="GO:0038023">
    <property type="term" value="F:signaling receptor activity"/>
    <property type="evidence" value="ECO:0007669"/>
    <property type="project" value="TreeGrafter"/>
</dbReference>
<dbReference type="InterPro" id="IPR018143">
    <property type="entry name" value="Folate_rcpt-like"/>
</dbReference>
<proteinExistence type="inferred from homology"/>
<evidence type="ECO:0000313" key="5">
    <source>
        <dbReference type="Proteomes" id="UP000515163"/>
    </source>
</evidence>
<accession>A0A6P8IKD1</accession>
<evidence type="ECO:0000313" key="6">
    <source>
        <dbReference type="RefSeq" id="XP_031567212.1"/>
    </source>
</evidence>
<dbReference type="GeneID" id="116302131"/>
<dbReference type="GO" id="GO:0009897">
    <property type="term" value="C:external side of plasma membrane"/>
    <property type="evidence" value="ECO:0007669"/>
    <property type="project" value="TreeGrafter"/>
</dbReference>
<evidence type="ECO:0000256" key="1">
    <source>
        <dbReference type="ARBA" id="ARBA00007932"/>
    </source>
</evidence>
<protein>
    <submittedName>
        <fullName evidence="6">Riboflavin-binding protein-like</fullName>
    </submittedName>
</protein>
<sequence length="102" mass="11791">MDMDYELPICSDTCNKWFEACKNDKTSSEDWLNEYAVYRFEKGPIKPTGPCRTFVEIFKNGEGLCNKMWGPGYKYDRSSNCIVHDFKSENPNDKVVPVPSFS</sequence>
<name>A0A6P8IKD1_ACTTE</name>
<evidence type="ECO:0000259" key="4">
    <source>
        <dbReference type="Pfam" id="PF03024"/>
    </source>
</evidence>
<organism evidence="5 6">
    <name type="scientific">Actinia tenebrosa</name>
    <name type="common">Australian red waratah sea anemone</name>
    <dbReference type="NCBI Taxonomy" id="6105"/>
    <lineage>
        <taxon>Eukaryota</taxon>
        <taxon>Metazoa</taxon>
        <taxon>Cnidaria</taxon>
        <taxon>Anthozoa</taxon>
        <taxon>Hexacorallia</taxon>
        <taxon>Actiniaria</taxon>
        <taxon>Actiniidae</taxon>
        <taxon>Actinia</taxon>
    </lineage>
</organism>
<evidence type="ECO:0000256" key="2">
    <source>
        <dbReference type="ARBA" id="ARBA00022729"/>
    </source>
</evidence>
<dbReference type="Proteomes" id="UP000515163">
    <property type="component" value="Unplaced"/>
</dbReference>
<dbReference type="Pfam" id="PF03024">
    <property type="entry name" value="Folate_rec"/>
    <property type="match status" value="1"/>
</dbReference>
<dbReference type="RefSeq" id="XP_031567212.1">
    <property type="nucleotide sequence ID" value="XM_031711352.1"/>
</dbReference>
<feature type="domain" description="Folate receptor-like" evidence="4">
    <location>
        <begin position="5"/>
        <end position="81"/>
    </location>
</feature>
<dbReference type="InParanoid" id="A0A6P8IKD1"/>
<keyword evidence="3" id="KW-1015">Disulfide bond</keyword>
<gene>
    <name evidence="6" type="primary">LOC116302131</name>
</gene>
<dbReference type="OrthoDB" id="5959946at2759"/>
<dbReference type="InterPro" id="IPR004269">
    <property type="entry name" value="Folate_rcpt"/>
</dbReference>
<evidence type="ECO:0000256" key="3">
    <source>
        <dbReference type="ARBA" id="ARBA00023157"/>
    </source>
</evidence>
<keyword evidence="2" id="KW-0732">Signal</keyword>
<dbReference type="KEGG" id="aten:116302131"/>
<dbReference type="PANTHER" id="PTHR10517">
    <property type="entry name" value="FOLATE RECEPTOR"/>
    <property type="match status" value="1"/>
</dbReference>
<keyword evidence="5" id="KW-1185">Reference proteome</keyword>
<reference evidence="6" key="1">
    <citation type="submission" date="2025-08" db="UniProtKB">
        <authorList>
            <consortium name="RefSeq"/>
        </authorList>
    </citation>
    <scope>IDENTIFICATION</scope>
    <source>
        <tissue evidence="6">Tentacle</tissue>
    </source>
</reference>
<dbReference type="AlphaFoldDB" id="A0A6P8IKD1"/>
<comment type="similarity">
    <text evidence="1">Belongs to the folate receptor family.</text>
</comment>